<dbReference type="PANTHER" id="PTHR35004:SF8">
    <property type="entry name" value="TRANSPOSASE RV3428C-RELATED"/>
    <property type="match status" value="1"/>
</dbReference>
<dbReference type="Proteomes" id="UP000021315">
    <property type="component" value="Unassembled WGS sequence"/>
</dbReference>
<dbReference type="PANTHER" id="PTHR35004">
    <property type="entry name" value="TRANSPOSASE RV3428C-RELATED"/>
    <property type="match status" value="1"/>
</dbReference>
<name>A0A080M336_9PROT</name>
<dbReference type="InterPro" id="IPR001584">
    <property type="entry name" value="Integrase_cat-core"/>
</dbReference>
<gene>
    <name evidence="2" type="ORF">AW06_004300</name>
</gene>
<comment type="caution">
    <text evidence="2">The sequence shown here is derived from an EMBL/GenBank/DDBJ whole genome shotgun (WGS) entry which is preliminary data.</text>
</comment>
<proteinExistence type="predicted"/>
<dbReference type="GO" id="GO:0015074">
    <property type="term" value="P:DNA integration"/>
    <property type="evidence" value="ECO:0007669"/>
    <property type="project" value="InterPro"/>
</dbReference>
<sequence>MLTYIGGVTALIVPDNPRSLVRDADPYEPVLNRLTEEFAVHYGPVILPARRRRPQDKAQVENGVQVVERWILERLRHRQFFSVAEADAAIAA</sequence>
<reference evidence="2" key="1">
    <citation type="submission" date="2014-02" db="EMBL/GenBank/DDBJ databases">
        <title>Expanding our view of genomic diversity in Candidatus Accumulibacter clades.</title>
        <authorList>
            <person name="Skennerton C.T."/>
            <person name="Barr J.J."/>
            <person name="Slater F.R."/>
            <person name="Bond P.L."/>
            <person name="Tyson G.W."/>
        </authorList>
    </citation>
    <scope>NUCLEOTIDE SEQUENCE [LARGE SCALE GENOMIC DNA]</scope>
</reference>
<keyword evidence="3" id="KW-1185">Reference proteome</keyword>
<feature type="domain" description="Integrase catalytic" evidence="1">
    <location>
        <begin position="1"/>
        <end position="92"/>
    </location>
</feature>
<evidence type="ECO:0000313" key="3">
    <source>
        <dbReference type="Proteomes" id="UP000021315"/>
    </source>
</evidence>
<dbReference type="STRING" id="1453999.AW06_004300"/>
<evidence type="ECO:0000313" key="2">
    <source>
        <dbReference type="EMBL" id="KFB74760.1"/>
    </source>
</evidence>
<dbReference type="EMBL" id="JDST02000133">
    <property type="protein sequence ID" value="KFB74760.1"/>
    <property type="molecule type" value="Genomic_DNA"/>
</dbReference>
<accession>A0A080M336</accession>
<organism evidence="2 3">
    <name type="scientific">Candidatus Accumulibacter cognatus</name>
    <dbReference type="NCBI Taxonomy" id="2954383"/>
    <lineage>
        <taxon>Bacteria</taxon>
        <taxon>Pseudomonadati</taxon>
        <taxon>Pseudomonadota</taxon>
        <taxon>Betaproteobacteria</taxon>
        <taxon>Candidatus Accumulibacter</taxon>
    </lineage>
</organism>
<dbReference type="AlphaFoldDB" id="A0A080M336"/>
<protein>
    <submittedName>
        <fullName evidence="2">Transposase</fullName>
    </submittedName>
</protein>
<evidence type="ECO:0000259" key="1">
    <source>
        <dbReference type="PROSITE" id="PS50994"/>
    </source>
</evidence>
<dbReference type="PROSITE" id="PS50994">
    <property type="entry name" value="INTEGRASE"/>
    <property type="match status" value="1"/>
</dbReference>